<keyword evidence="5" id="KW-1185">Reference proteome</keyword>
<dbReference type="SUPFAM" id="SSF54768">
    <property type="entry name" value="dsRNA-binding domain-like"/>
    <property type="match status" value="1"/>
</dbReference>
<dbReference type="Pfam" id="PF00035">
    <property type="entry name" value="dsrm"/>
    <property type="match status" value="1"/>
</dbReference>
<dbReference type="EMBL" id="KN824345">
    <property type="protein sequence ID" value="KIM22965.1"/>
    <property type="molecule type" value="Genomic_DNA"/>
</dbReference>
<feature type="compositionally biased region" description="Polar residues" evidence="2">
    <location>
        <begin position="20"/>
        <end position="30"/>
    </location>
</feature>
<evidence type="ECO:0000256" key="2">
    <source>
        <dbReference type="SAM" id="MobiDB-lite"/>
    </source>
</evidence>
<reference evidence="5" key="2">
    <citation type="submission" date="2015-01" db="EMBL/GenBank/DDBJ databases">
        <title>Evolutionary Origins and Diversification of the Mycorrhizal Mutualists.</title>
        <authorList>
            <consortium name="DOE Joint Genome Institute"/>
            <consortium name="Mycorrhizal Genomics Consortium"/>
            <person name="Kohler A."/>
            <person name="Kuo A."/>
            <person name="Nagy L.G."/>
            <person name="Floudas D."/>
            <person name="Copeland A."/>
            <person name="Barry K.W."/>
            <person name="Cichocki N."/>
            <person name="Veneault-Fourrey C."/>
            <person name="LaButti K."/>
            <person name="Lindquist E.A."/>
            <person name="Lipzen A."/>
            <person name="Lundell T."/>
            <person name="Morin E."/>
            <person name="Murat C."/>
            <person name="Riley R."/>
            <person name="Ohm R."/>
            <person name="Sun H."/>
            <person name="Tunlid A."/>
            <person name="Henrissat B."/>
            <person name="Grigoriev I.V."/>
            <person name="Hibbett D.S."/>
            <person name="Martin F."/>
        </authorList>
    </citation>
    <scope>NUCLEOTIDE SEQUENCE [LARGE SCALE GENOMIC DNA]</scope>
    <source>
        <strain evidence="5">MAFF 305830</strain>
    </source>
</reference>
<accession>A0A0C3AE79</accession>
<feature type="domain" description="DRBM" evidence="3">
    <location>
        <begin position="46"/>
        <end position="114"/>
    </location>
</feature>
<proteinExistence type="predicted"/>
<dbReference type="GO" id="GO:0003723">
    <property type="term" value="F:RNA binding"/>
    <property type="evidence" value="ECO:0007669"/>
    <property type="project" value="UniProtKB-UniRule"/>
</dbReference>
<dbReference type="InterPro" id="IPR014720">
    <property type="entry name" value="dsRBD_dom"/>
</dbReference>
<evidence type="ECO:0000313" key="5">
    <source>
        <dbReference type="Proteomes" id="UP000054097"/>
    </source>
</evidence>
<name>A0A0C3AE79_SERVB</name>
<reference evidence="4 5" key="1">
    <citation type="submission" date="2014-04" db="EMBL/GenBank/DDBJ databases">
        <authorList>
            <consortium name="DOE Joint Genome Institute"/>
            <person name="Kuo A."/>
            <person name="Zuccaro A."/>
            <person name="Kohler A."/>
            <person name="Nagy L.G."/>
            <person name="Floudas D."/>
            <person name="Copeland A."/>
            <person name="Barry K.W."/>
            <person name="Cichocki N."/>
            <person name="Veneault-Fourrey C."/>
            <person name="LaButti K."/>
            <person name="Lindquist E.A."/>
            <person name="Lipzen A."/>
            <person name="Lundell T."/>
            <person name="Morin E."/>
            <person name="Murat C."/>
            <person name="Sun H."/>
            <person name="Tunlid A."/>
            <person name="Henrissat B."/>
            <person name="Grigoriev I.V."/>
            <person name="Hibbett D.S."/>
            <person name="Martin F."/>
            <person name="Nordberg H.P."/>
            <person name="Cantor M.N."/>
            <person name="Hua S.X."/>
        </authorList>
    </citation>
    <scope>NUCLEOTIDE SEQUENCE [LARGE SCALE GENOMIC DNA]</scope>
    <source>
        <strain evidence="4 5">MAFF 305830</strain>
    </source>
</reference>
<evidence type="ECO:0000313" key="4">
    <source>
        <dbReference type="EMBL" id="KIM22965.1"/>
    </source>
</evidence>
<gene>
    <name evidence="4" type="ORF">M408DRAFT_332633</name>
</gene>
<organism evidence="4 5">
    <name type="scientific">Serendipita vermifera MAFF 305830</name>
    <dbReference type="NCBI Taxonomy" id="933852"/>
    <lineage>
        <taxon>Eukaryota</taxon>
        <taxon>Fungi</taxon>
        <taxon>Dikarya</taxon>
        <taxon>Basidiomycota</taxon>
        <taxon>Agaricomycotina</taxon>
        <taxon>Agaricomycetes</taxon>
        <taxon>Sebacinales</taxon>
        <taxon>Serendipitaceae</taxon>
        <taxon>Serendipita</taxon>
    </lineage>
</organism>
<dbReference type="OrthoDB" id="3279916at2759"/>
<dbReference type="Gene3D" id="3.30.160.20">
    <property type="match status" value="1"/>
</dbReference>
<keyword evidence="1" id="KW-0694">RNA-binding</keyword>
<dbReference type="HOGENOM" id="CLU_152732_0_0_1"/>
<protein>
    <recommendedName>
        <fullName evidence="3">DRBM domain-containing protein</fullName>
    </recommendedName>
</protein>
<evidence type="ECO:0000256" key="1">
    <source>
        <dbReference type="PROSITE-ProRule" id="PRU00266"/>
    </source>
</evidence>
<dbReference type="Proteomes" id="UP000054097">
    <property type="component" value="Unassembled WGS sequence"/>
</dbReference>
<dbReference type="PROSITE" id="PS50137">
    <property type="entry name" value="DS_RBD"/>
    <property type="match status" value="1"/>
</dbReference>
<feature type="region of interest" description="Disordered" evidence="2">
    <location>
        <begin position="1"/>
        <end position="43"/>
    </location>
</feature>
<sequence>MDNIPWLRQAKQEPIKRSRTTAPGSSNRQYQAPPPPPQPRRAQSLSYRQLLQQRLQKYQWQSTFNVDCSGPQHAQLWKVSFYLGSTMIGESSWFSNKDAAKENAAMHALEWLNKYGYH</sequence>
<evidence type="ECO:0000259" key="3">
    <source>
        <dbReference type="PROSITE" id="PS50137"/>
    </source>
</evidence>
<dbReference type="AlphaFoldDB" id="A0A0C3AE79"/>